<dbReference type="GO" id="GO:0005524">
    <property type="term" value="F:ATP binding"/>
    <property type="evidence" value="ECO:0007669"/>
    <property type="project" value="UniProtKB-KW"/>
</dbReference>
<dbReference type="EMBL" id="JANIPJ010000018">
    <property type="protein sequence ID" value="MCR2806549.1"/>
    <property type="molecule type" value="Genomic_DNA"/>
</dbReference>
<keyword evidence="3" id="KW-0067">ATP-binding</keyword>
<keyword evidence="1" id="KW-0723">Serine/threonine-protein kinase</keyword>
<keyword evidence="1" id="KW-0418">Kinase</keyword>
<dbReference type="RefSeq" id="WP_257450118.1">
    <property type="nucleotide sequence ID" value="NZ_JANIPJ010000018.1"/>
</dbReference>
<evidence type="ECO:0000313" key="4">
    <source>
        <dbReference type="Proteomes" id="UP001141950"/>
    </source>
</evidence>
<keyword evidence="3" id="KW-0547">Nucleotide-binding</keyword>
<dbReference type="InterPro" id="IPR036890">
    <property type="entry name" value="HATPase_C_sf"/>
</dbReference>
<keyword evidence="1" id="KW-0808">Transferase</keyword>
<dbReference type="Gene3D" id="3.30.565.10">
    <property type="entry name" value="Histidine kinase-like ATPase, C-terminal domain"/>
    <property type="match status" value="1"/>
</dbReference>
<gene>
    <name evidence="3" type="ORF">NQZ67_21950</name>
</gene>
<dbReference type="GO" id="GO:0004674">
    <property type="term" value="F:protein serine/threonine kinase activity"/>
    <property type="evidence" value="ECO:0007669"/>
    <property type="project" value="UniProtKB-KW"/>
</dbReference>
<comment type="caution">
    <text evidence="3">The sequence shown here is derived from an EMBL/GenBank/DDBJ whole genome shotgun (WGS) entry which is preliminary data.</text>
</comment>
<evidence type="ECO:0000313" key="3">
    <source>
        <dbReference type="EMBL" id="MCR2806549.1"/>
    </source>
</evidence>
<dbReference type="SUPFAM" id="SSF55874">
    <property type="entry name" value="ATPase domain of HSP90 chaperone/DNA topoisomerase II/histidine kinase"/>
    <property type="match status" value="1"/>
</dbReference>
<dbReference type="CDD" id="cd16936">
    <property type="entry name" value="HATPase_RsbW-like"/>
    <property type="match status" value="1"/>
</dbReference>
<evidence type="ECO:0000259" key="2">
    <source>
        <dbReference type="Pfam" id="PF13581"/>
    </source>
</evidence>
<proteinExistence type="predicted"/>
<keyword evidence="4" id="KW-1185">Reference proteome</keyword>
<dbReference type="InterPro" id="IPR003594">
    <property type="entry name" value="HATPase_dom"/>
</dbReference>
<organism evidence="3 4">
    <name type="scientific">Paenibacillus soyae</name>
    <dbReference type="NCBI Taxonomy" id="2969249"/>
    <lineage>
        <taxon>Bacteria</taxon>
        <taxon>Bacillati</taxon>
        <taxon>Bacillota</taxon>
        <taxon>Bacilli</taxon>
        <taxon>Bacillales</taxon>
        <taxon>Paenibacillaceae</taxon>
        <taxon>Paenibacillus</taxon>
    </lineage>
</organism>
<protein>
    <submittedName>
        <fullName evidence="3">ATP-binding protein</fullName>
    </submittedName>
</protein>
<dbReference type="PANTHER" id="PTHR35526:SF3">
    <property type="entry name" value="ANTI-SIGMA-F FACTOR RSBW"/>
    <property type="match status" value="1"/>
</dbReference>
<evidence type="ECO:0000256" key="1">
    <source>
        <dbReference type="ARBA" id="ARBA00022527"/>
    </source>
</evidence>
<name>A0A9X2MUK5_9BACL</name>
<dbReference type="Pfam" id="PF13581">
    <property type="entry name" value="HATPase_c_2"/>
    <property type="match status" value="1"/>
</dbReference>
<dbReference type="Proteomes" id="UP001141950">
    <property type="component" value="Unassembled WGS sequence"/>
</dbReference>
<reference evidence="3" key="1">
    <citation type="submission" date="2022-08" db="EMBL/GenBank/DDBJ databases">
        <title>The genomic sequence of strain Paenibacillus sp. SCIV0701.</title>
        <authorList>
            <person name="Zhao H."/>
        </authorList>
    </citation>
    <scope>NUCLEOTIDE SEQUENCE</scope>
    <source>
        <strain evidence="3">SCIV0701</strain>
    </source>
</reference>
<accession>A0A9X2MUK5</accession>
<dbReference type="InterPro" id="IPR050267">
    <property type="entry name" value="Anti-sigma-factor_SerPK"/>
</dbReference>
<feature type="domain" description="Histidine kinase/HSP90-like ATPase" evidence="2">
    <location>
        <begin position="9"/>
        <end position="137"/>
    </location>
</feature>
<sequence length="141" mass="15135">MRPVRLQIPAEAGFIDVVRICLTGVAAKRGFAYEDIEDMKVAVSEACSNAVLHGGREAGGEAIDITFEQTDEGLTVRIVNYGLSFDHAAALQEASPIKGESKGDLRVGGLGIYLMEALMDEVRMSSEEGKTEVVLTKYLGV</sequence>
<dbReference type="PANTHER" id="PTHR35526">
    <property type="entry name" value="ANTI-SIGMA-F FACTOR RSBW-RELATED"/>
    <property type="match status" value="1"/>
</dbReference>
<dbReference type="AlphaFoldDB" id="A0A9X2MUK5"/>